<evidence type="ECO:0000256" key="1">
    <source>
        <dbReference type="SAM" id="MobiDB-lite"/>
    </source>
</evidence>
<name>A0AAD9URV5_ACRCE</name>
<evidence type="ECO:0000313" key="2">
    <source>
        <dbReference type="EMBL" id="KAK2547621.1"/>
    </source>
</evidence>
<feature type="compositionally biased region" description="Basic and acidic residues" evidence="1">
    <location>
        <begin position="32"/>
        <end position="86"/>
    </location>
</feature>
<reference evidence="2" key="2">
    <citation type="journal article" date="2023" name="Science">
        <title>Genomic signatures of disease resistance in endangered staghorn corals.</title>
        <authorList>
            <person name="Vollmer S.V."/>
            <person name="Selwyn J.D."/>
            <person name="Despard B.A."/>
            <person name="Roesel C.L."/>
        </authorList>
    </citation>
    <scope>NUCLEOTIDE SEQUENCE</scope>
    <source>
        <strain evidence="2">K2</strain>
    </source>
</reference>
<accession>A0AAD9URV5</accession>
<sequence>MLVLAHSPEKEDKRAVRDCYNNLARELTKKIKNEEKPSSIETEKTNLEKDLIEREDAAESEKREADDQKKQDRENAADNVREREQWKVSGRQRVR</sequence>
<keyword evidence="3" id="KW-1185">Reference proteome</keyword>
<evidence type="ECO:0000313" key="3">
    <source>
        <dbReference type="Proteomes" id="UP001249851"/>
    </source>
</evidence>
<dbReference type="AlphaFoldDB" id="A0AAD9URV5"/>
<organism evidence="2 3">
    <name type="scientific">Acropora cervicornis</name>
    <name type="common">Staghorn coral</name>
    <dbReference type="NCBI Taxonomy" id="6130"/>
    <lineage>
        <taxon>Eukaryota</taxon>
        <taxon>Metazoa</taxon>
        <taxon>Cnidaria</taxon>
        <taxon>Anthozoa</taxon>
        <taxon>Hexacorallia</taxon>
        <taxon>Scleractinia</taxon>
        <taxon>Astrocoeniina</taxon>
        <taxon>Acroporidae</taxon>
        <taxon>Acropora</taxon>
    </lineage>
</organism>
<proteinExistence type="predicted"/>
<feature type="region of interest" description="Disordered" evidence="1">
    <location>
        <begin position="32"/>
        <end position="95"/>
    </location>
</feature>
<reference evidence="2" key="1">
    <citation type="journal article" date="2023" name="G3 (Bethesda)">
        <title>Whole genome assembly and annotation of the endangered Caribbean coral Acropora cervicornis.</title>
        <authorList>
            <person name="Selwyn J.D."/>
            <person name="Vollmer S.V."/>
        </authorList>
    </citation>
    <scope>NUCLEOTIDE SEQUENCE</scope>
    <source>
        <strain evidence="2">K2</strain>
    </source>
</reference>
<comment type="caution">
    <text evidence="2">The sequence shown here is derived from an EMBL/GenBank/DDBJ whole genome shotgun (WGS) entry which is preliminary data.</text>
</comment>
<dbReference type="EMBL" id="JARQWQ010000175">
    <property type="protein sequence ID" value="KAK2547621.1"/>
    <property type="molecule type" value="Genomic_DNA"/>
</dbReference>
<dbReference type="Proteomes" id="UP001249851">
    <property type="component" value="Unassembled WGS sequence"/>
</dbReference>
<gene>
    <name evidence="2" type="ORF">P5673_032362</name>
</gene>
<protein>
    <submittedName>
        <fullName evidence="2">Uncharacterized protein</fullName>
    </submittedName>
</protein>